<reference evidence="3" key="1">
    <citation type="submission" date="2022-10" db="EMBL/GenBank/DDBJ databases">
        <authorList>
            <person name="Aires J."/>
            <person name="Mesa V."/>
        </authorList>
    </citation>
    <scope>NUCLEOTIDE SEQUENCE</scope>
    <source>
        <strain evidence="3">Clostridium neonatale JD116</strain>
    </source>
</reference>
<dbReference type="CDD" id="cd17470">
    <property type="entry name" value="T3SS_Flik_C"/>
    <property type="match status" value="1"/>
</dbReference>
<keyword evidence="1" id="KW-0175">Coiled coil</keyword>
<keyword evidence="3" id="KW-0969">Cilium</keyword>
<dbReference type="InterPro" id="IPR038610">
    <property type="entry name" value="FliK-like_C_sf"/>
</dbReference>
<evidence type="ECO:0000256" key="1">
    <source>
        <dbReference type="SAM" id="Coils"/>
    </source>
</evidence>
<dbReference type="EMBL" id="CAMTCP010000111">
    <property type="protein sequence ID" value="CAI3558878.1"/>
    <property type="molecule type" value="Genomic_DNA"/>
</dbReference>
<dbReference type="Proteomes" id="UP001189143">
    <property type="component" value="Unassembled WGS sequence"/>
</dbReference>
<dbReference type="Pfam" id="PF02120">
    <property type="entry name" value="Flg_hook"/>
    <property type="match status" value="1"/>
</dbReference>
<name>A0AAD1YDP8_9CLOT</name>
<gene>
    <name evidence="3" type="primary">fliK</name>
    <name evidence="3" type="ORF">CNEO2_10053</name>
</gene>
<evidence type="ECO:0000313" key="4">
    <source>
        <dbReference type="Proteomes" id="UP001189143"/>
    </source>
</evidence>
<sequence length="440" mass="49579">MGVTIDLVKKYENIVKVANNSNKATSELNKLTSSNNKTSKTEKKDNFKEVLDTKSKDDKNNMIIDDKKNTESSTKVEDIEKQIEELEENIDELPEEKVIELLNNILNLLNELKNSDNTLELQGTINNDILNSIIEKINSQKETEAVNLNDLMSKLSELLETDVSKEALDSNSLKLIEKLLTKLNSTLDENINSNKDVKNIVNNLLSDISEKVDNSESNKVLTLEEMLNKNNSNGTKEDLSKNESNLKENVSTSKEDKFLNKLLNKDDSLDKFNLFSIRSQLQGQSVNNVQATDNTTINTISFTNDLIQDVKLMFSNALKELTVKINPGNLGQMTISLIEENGVMKANLKATSKETVELLAQNLVDIKKQLADQNLKIAEVNIELYQDDTTFFKQKDFEGEMQGRQNGQTNVSESNRVDSITEELVEEEMAIEDSNINFLA</sequence>
<dbReference type="Gene3D" id="3.30.750.140">
    <property type="match status" value="1"/>
</dbReference>
<dbReference type="AlphaFoldDB" id="A0AAD1YDP8"/>
<feature type="coiled-coil region" evidence="1">
    <location>
        <begin position="356"/>
        <end position="388"/>
    </location>
</feature>
<proteinExistence type="predicted"/>
<protein>
    <submittedName>
        <fullName evidence="3">Flagellar hook-length control protein</fullName>
    </submittedName>
</protein>
<organism evidence="3 4">
    <name type="scientific">Clostridium neonatale</name>
    <dbReference type="NCBI Taxonomy" id="137838"/>
    <lineage>
        <taxon>Bacteria</taxon>
        <taxon>Bacillati</taxon>
        <taxon>Bacillota</taxon>
        <taxon>Clostridia</taxon>
        <taxon>Eubacteriales</taxon>
        <taxon>Clostridiaceae</taxon>
        <taxon>Clostridium</taxon>
    </lineage>
</organism>
<evidence type="ECO:0000259" key="2">
    <source>
        <dbReference type="Pfam" id="PF02120"/>
    </source>
</evidence>
<feature type="coiled-coil region" evidence="1">
    <location>
        <begin position="69"/>
        <end position="96"/>
    </location>
</feature>
<accession>A0AAD1YDP8</accession>
<feature type="domain" description="Flagellar hook-length control protein-like C-terminal" evidence="2">
    <location>
        <begin position="310"/>
        <end position="389"/>
    </location>
</feature>
<dbReference type="InterPro" id="IPR021136">
    <property type="entry name" value="Flagellar_hook_control-like_C"/>
</dbReference>
<keyword evidence="3" id="KW-0966">Cell projection</keyword>
<comment type="caution">
    <text evidence="3">The sequence shown here is derived from an EMBL/GenBank/DDBJ whole genome shotgun (WGS) entry which is preliminary data.</text>
</comment>
<keyword evidence="3" id="KW-0282">Flagellum</keyword>
<dbReference type="RefSeq" id="WP_317049591.1">
    <property type="nucleotide sequence ID" value="NZ_CAMRXC010000240.1"/>
</dbReference>
<evidence type="ECO:0000313" key="3">
    <source>
        <dbReference type="EMBL" id="CAI3558878.1"/>
    </source>
</evidence>